<reference evidence="2 3" key="1">
    <citation type="submission" date="2019-10" db="EMBL/GenBank/DDBJ databases">
        <title>Actinomadura rubteroloni sp. nov. and Actinomadura macrotermitis sp. nov., isolated from the gut of fungus growing-termite Macrotermes natalensis.</title>
        <authorList>
            <person name="Benndorf R."/>
            <person name="Martin K."/>
            <person name="Kuefner M."/>
            <person name="De Beer W."/>
            <person name="Kaster A.-K."/>
            <person name="Vollmers J."/>
            <person name="Poulsen M."/>
            <person name="Beemelmanns C."/>
        </authorList>
    </citation>
    <scope>NUCLEOTIDE SEQUENCE [LARGE SCALE GENOMIC DNA]</scope>
    <source>
        <strain evidence="2 3">RB68</strain>
    </source>
</reference>
<sequence length="108" mass="11632">MLLRLADGKSSEHISAKPSWNLRRLSCAPCSLTWDQGGESTRHDEFTAVTGIPVYFCDPAGPWQCGSNEKAGGLLRQYFPKGTGFSSCTAQQLDAVAAQLISSHAQDT</sequence>
<dbReference type="EMBL" id="WEGH01000004">
    <property type="protein sequence ID" value="MQY08440.1"/>
    <property type="molecule type" value="Genomic_DNA"/>
</dbReference>
<accession>A0A7K0C4S2</accession>
<protein>
    <recommendedName>
        <fullName evidence="1">Integrase catalytic domain-containing protein</fullName>
    </recommendedName>
</protein>
<dbReference type="GO" id="GO:0005829">
    <property type="term" value="C:cytosol"/>
    <property type="evidence" value="ECO:0007669"/>
    <property type="project" value="TreeGrafter"/>
</dbReference>
<dbReference type="PANTHER" id="PTHR10948:SF23">
    <property type="entry name" value="TRANSPOSASE INSI FOR INSERTION SEQUENCE ELEMENT IS30A-RELATED"/>
    <property type="match status" value="1"/>
</dbReference>
<gene>
    <name evidence="2" type="ORF">ACRB68_65470</name>
</gene>
<name>A0A7K0C4S2_9ACTN</name>
<evidence type="ECO:0000313" key="2">
    <source>
        <dbReference type="EMBL" id="MQY08440.1"/>
    </source>
</evidence>
<dbReference type="GO" id="GO:0015074">
    <property type="term" value="P:DNA integration"/>
    <property type="evidence" value="ECO:0007669"/>
    <property type="project" value="InterPro"/>
</dbReference>
<dbReference type="GO" id="GO:0032196">
    <property type="term" value="P:transposition"/>
    <property type="evidence" value="ECO:0007669"/>
    <property type="project" value="TreeGrafter"/>
</dbReference>
<organism evidence="2 3">
    <name type="scientific">Actinomadura macrotermitis</name>
    <dbReference type="NCBI Taxonomy" id="2585200"/>
    <lineage>
        <taxon>Bacteria</taxon>
        <taxon>Bacillati</taxon>
        <taxon>Actinomycetota</taxon>
        <taxon>Actinomycetes</taxon>
        <taxon>Streptosporangiales</taxon>
        <taxon>Thermomonosporaceae</taxon>
        <taxon>Actinomadura</taxon>
    </lineage>
</organism>
<evidence type="ECO:0000259" key="1">
    <source>
        <dbReference type="PROSITE" id="PS50994"/>
    </source>
</evidence>
<dbReference type="OrthoDB" id="9803231at2"/>
<dbReference type="InterPro" id="IPR001584">
    <property type="entry name" value="Integrase_cat-core"/>
</dbReference>
<proteinExistence type="predicted"/>
<dbReference type="NCBIfam" id="NF033563">
    <property type="entry name" value="transpos_IS30"/>
    <property type="match status" value="1"/>
</dbReference>
<dbReference type="InterPro" id="IPR053392">
    <property type="entry name" value="Transposase_IS30-like"/>
</dbReference>
<dbReference type="GO" id="GO:0004803">
    <property type="term" value="F:transposase activity"/>
    <property type="evidence" value="ECO:0007669"/>
    <property type="project" value="TreeGrafter"/>
</dbReference>
<dbReference type="AlphaFoldDB" id="A0A7K0C4S2"/>
<dbReference type="PROSITE" id="PS50994">
    <property type="entry name" value="INTEGRASE"/>
    <property type="match status" value="1"/>
</dbReference>
<dbReference type="InterPro" id="IPR012337">
    <property type="entry name" value="RNaseH-like_sf"/>
</dbReference>
<dbReference type="InterPro" id="IPR051917">
    <property type="entry name" value="Transposase-Integrase"/>
</dbReference>
<comment type="caution">
    <text evidence="2">The sequence shown here is derived from an EMBL/GenBank/DDBJ whole genome shotgun (WGS) entry which is preliminary data.</text>
</comment>
<feature type="domain" description="Integrase catalytic" evidence="1">
    <location>
        <begin position="1"/>
        <end position="108"/>
    </location>
</feature>
<dbReference type="Proteomes" id="UP000487268">
    <property type="component" value="Unassembled WGS sequence"/>
</dbReference>
<dbReference type="PANTHER" id="PTHR10948">
    <property type="entry name" value="TRANSPOSASE"/>
    <property type="match status" value="1"/>
</dbReference>
<keyword evidence="3" id="KW-1185">Reference proteome</keyword>
<dbReference type="SUPFAM" id="SSF53098">
    <property type="entry name" value="Ribonuclease H-like"/>
    <property type="match status" value="1"/>
</dbReference>
<evidence type="ECO:0000313" key="3">
    <source>
        <dbReference type="Proteomes" id="UP000487268"/>
    </source>
</evidence>